<reference evidence="1" key="1">
    <citation type="submission" date="2014-09" db="EMBL/GenBank/DDBJ databases">
        <authorList>
            <person name="Magalhaes I.L.F."/>
            <person name="Oliveira U."/>
            <person name="Santos F.R."/>
            <person name="Vidigal T.H.D.A."/>
            <person name="Brescovit A.D."/>
            <person name="Santos A.J."/>
        </authorList>
    </citation>
    <scope>NUCLEOTIDE SEQUENCE</scope>
    <source>
        <tissue evidence="1">Shoot tissue taken approximately 20 cm above the soil surface</tissue>
    </source>
</reference>
<accession>A0A0A8YJ95</accession>
<protein>
    <submittedName>
        <fullName evidence="1">Uncharacterized protein</fullName>
    </submittedName>
</protein>
<evidence type="ECO:0000313" key="1">
    <source>
        <dbReference type="EMBL" id="JAD25613.1"/>
    </source>
</evidence>
<name>A0A0A8YJ95_ARUDO</name>
<proteinExistence type="predicted"/>
<organism evidence="1">
    <name type="scientific">Arundo donax</name>
    <name type="common">Giant reed</name>
    <name type="synonym">Donax arundinaceus</name>
    <dbReference type="NCBI Taxonomy" id="35708"/>
    <lineage>
        <taxon>Eukaryota</taxon>
        <taxon>Viridiplantae</taxon>
        <taxon>Streptophyta</taxon>
        <taxon>Embryophyta</taxon>
        <taxon>Tracheophyta</taxon>
        <taxon>Spermatophyta</taxon>
        <taxon>Magnoliopsida</taxon>
        <taxon>Liliopsida</taxon>
        <taxon>Poales</taxon>
        <taxon>Poaceae</taxon>
        <taxon>PACMAD clade</taxon>
        <taxon>Arundinoideae</taxon>
        <taxon>Arundineae</taxon>
        <taxon>Arundo</taxon>
    </lineage>
</organism>
<dbReference type="AlphaFoldDB" id="A0A0A8YJ95"/>
<reference evidence="1" key="2">
    <citation type="journal article" date="2015" name="Data Brief">
        <title>Shoot transcriptome of the giant reed, Arundo donax.</title>
        <authorList>
            <person name="Barrero R.A."/>
            <person name="Guerrero F.D."/>
            <person name="Moolhuijzen P."/>
            <person name="Goolsby J.A."/>
            <person name="Tidwell J."/>
            <person name="Bellgard S.E."/>
            <person name="Bellgard M.I."/>
        </authorList>
    </citation>
    <scope>NUCLEOTIDE SEQUENCE</scope>
    <source>
        <tissue evidence="1">Shoot tissue taken approximately 20 cm above the soil surface</tissue>
    </source>
</reference>
<sequence>MLQLLISACYHRMRQLNTLKWA</sequence>
<dbReference type="EMBL" id="GBRH01272282">
    <property type="protein sequence ID" value="JAD25613.1"/>
    <property type="molecule type" value="Transcribed_RNA"/>
</dbReference>